<dbReference type="Pfam" id="PF07508">
    <property type="entry name" value="Recombinase"/>
    <property type="match status" value="2"/>
</dbReference>
<dbReference type="InterPro" id="IPR011109">
    <property type="entry name" value="DNA_bind_recombinase_dom"/>
</dbReference>
<comment type="caution">
    <text evidence="3">The sequence shown here is derived from an EMBL/GenBank/DDBJ whole genome shotgun (WGS) entry which is preliminary data.</text>
</comment>
<accession>A0A9D1EWK0</accession>
<feature type="domain" description="Recombinase" evidence="2">
    <location>
        <begin position="157"/>
        <end position="283"/>
    </location>
</feature>
<protein>
    <submittedName>
        <fullName evidence="3">Recombinase family protein</fullName>
    </submittedName>
</protein>
<reference evidence="3" key="2">
    <citation type="journal article" date="2021" name="PeerJ">
        <title>Extensive microbial diversity within the chicken gut microbiome revealed by metagenomics and culture.</title>
        <authorList>
            <person name="Gilroy R."/>
            <person name="Ravi A."/>
            <person name="Getino M."/>
            <person name="Pursley I."/>
            <person name="Horton D.L."/>
            <person name="Alikhan N.F."/>
            <person name="Baker D."/>
            <person name="Gharbi K."/>
            <person name="Hall N."/>
            <person name="Watson M."/>
            <person name="Adriaenssens E.M."/>
            <person name="Foster-Nyarko E."/>
            <person name="Jarju S."/>
            <person name="Secka A."/>
            <person name="Antonio M."/>
            <person name="Oren A."/>
            <person name="Chaudhuri R.R."/>
            <person name="La Ragione R."/>
            <person name="Hildebrand F."/>
            <person name="Pallen M.J."/>
        </authorList>
    </citation>
    <scope>NUCLEOTIDE SEQUENCE</scope>
    <source>
        <strain evidence="3">6276</strain>
    </source>
</reference>
<dbReference type="InterPro" id="IPR050639">
    <property type="entry name" value="SSR_resolvase"/>
</dbReference>
<evidence type="ECO:0000313" key="3">
    <source>
        <dbReference type="EMBL" id="HIS35230.1"/>
    </source>
</evidence>
<dbReference type="GO" id="GO:0000150">
    <property type="term" value="F:DNA strand exchange activity"/>
    <property type="evidence" value="ECO:0007669"/>
    <property type="project" value="InterPro"/>
</dbReference>
<organism evidence="3 4">
    <name type="scientific">Candidatus Scatousia excrementigallinarum</name>
    <dbReference type="NCBI Taxonomy" id="2840935"/>
    <lineage>
        <taxon>Bacteria</taxon>
        <taxon>Candidatus Scatousia</taxon>
    </lineage>
</organism>
<proteinExistence type="inferred from homology"/>
<dbReference type="InterPro" id="IPR038109">
    <property type="entry name" value="DNA_bind_recomb_sf"/>
</dbReference>
<dbReference type="PROSITE" id="PS51737">
    <property type="entry name" value="RECOMBINASE_DNA_BIND"/>
    <property type="match status" value="2"/>
</dbReference>
<dbReference type="GO" id="GO:0003677">
    <property type="term" value="F:DNA binding"/>
    <property type="evidence" value="ECO:0007669"/>
    <property type="project" value="InterPro"/>
</dbReference>
<dbReference type="PANTHER" id="PTHR30461">
    <property type="entry name" value="DNA-INVERTASE FROM LAMBDOID PROPHAGE"/>
    <property type="match status" value="1"/>
</dbReference>
<evidence type="ECO:0000256" key="1">
    <source>
        <dbReference type="ARBA" id="ARBA00009913"/>
    </source>
</evidence>
<gene>
    <name evidence="3" type="ORF">IAC10_01175</name>
</gene>
<dbReference type="PANTHER" id="PTHR30461:SF26">
    <property type="entry name" value="RESOLVASE HOMOLOG YNEB"/>
    <property type="match status" value="1"/>
</dbReference>
<dbReference type="Proteomes" id="UP000823928">
    <property type="component" value="Unassembled WGS sequence"/>
</dbReference>
<dbReference type="EMBL" id="DVIU01000024">
    <property type="protein sequence ID" value="HIS35230.1"/>
    <property type="molecule type" value="Genomic_DNA"/>
</dbReference>
<name>A0A9D1EWK0_9BACT</name>
<evidence type="ECO:0000259" key="2">
    <source>
        <dbReference type="PROSITE" id="PS51737"/>
    </source>
</evidence>
<evidence type="ECO:0000313" key="4">
    <source>
        <dbReference type="Proteomes" id="UP000823928"/>
    </source>
</evidence>
<feature type="domain" description="Recombinase" evidence="2">
    <location>
        <begin position="12"/>
        <end position="137"/>
    </location>
</feature>
<sequence length="525" mass="60566">MEQGQFVCTCPAYGYDLIDGEMVINQAEAAIIRRTFDLYMKGYGFQSIAKLYNDEKVPRRYGKTLWHAHTIRYILTNEKYIGDSLTQKSYSTDTLPYRRLPNNGKYPKYYVKHNHEEIIDRDTFNAVQKLIAERNNEPAGKVKFPLSGKVSFHYKNFLGYRKGEDGKPVIDIEQAEVIRFIYDRYLAGDSMSEIAKKLNALKILTPGGKDNWSSTTIRSILNNEKYKGDAIINKTFVVDCISKQVKLNNGERKKYYVKNNHPAIIDDATFAKVQEELTRRSGKKKVKQVGAKTELGKYCGKYALTELLVCGECKTPYRRCTWTVKGKKKIVWRCISRLDFGKKYCHNSPTIEEGVLHEAIMEAIQRSALLNRETLQTLKEHIRLALGSADKEENSIDIEFRIAQINAGFNSMIDTASADNMDGYDENRIQQLINEKNELQEKLRLIHKEKGSQKTTQDRLDSIYTVIDGLKNCPMTYNDEVVRKLIECVVIESKNQIKVVFRDGTQMEQTLQDENIHWLTNFMLQ</sequence>
<reference evidence="3" key="1">
    <citation type="submission" date="2020-10" db="EMBL/GenBank/DDBJ databases">
        <authorList>
            <person name="Gilroy R."/>
        </authorList>
    </citation>
    <scope>NUCLEOTIDE SEQUENCE</scope>
    <source>
        <strain evidence="3">6276</strain>
    </source>
</reference>
<dbReference type="Pfam" id="PF13408">
    <property type="entry name" value="Zn_ribbon_recom"/>
    <property type="match status" value="1"/>
</dbReference>
<comment type="similarity">
    <text evidence="1">Belongs to the site-specific recombinase resolvase family.</text>
</comment>
<dbReference type="Gene3D" id="3.90.1750.20">
    <property type="entry name" value="Putative Large Serine Recombinase, Chain B, Domain 2"/>
    <property type="match status" value="2"/>
</dbReference>
<dbReference type="AlphaFoldDB" id="A0A9D1EWK0"/>
<dbReference type="InterPro" id="IPR025827">
    <property type="entry name" value="Zn_ribbon_recom_dom"/>
</dbReference>